<comment type="caution">
    <text evidence="1">The sequence shown here is derived from an EMBL/GenBank/DDBJ whole genome shotgun (WGS) entry which is preliminary data.</text>
</comment>
<reference evidence="1 2" key="1">
    <citation type="journal article" date="2022" name="bioRxiv">
        <title>The genome of the oomycete Peronosclerospora sorghi, a cosmopolitan pathogen of maize and sorghum, is inflated with dispersed pseudogenes.</title>
        <authorList>
            <person name="Fletcher K."/>
            <person name="Martin F."/>
            <person name="Isakeit T."/>
            <person name="Cavanaugh K."/>
            <person name="Magill C."/>
            <person name="Michelmore R."/>
        </authorList>
    </citation>
    <scope>NUCLEOTIDE SEQUENCE [LARGE SCALE GENOMIC DNA]</scope>
    <source>
        <strain evidence="1">P6</strain>
    </source>
</reference>
<proteinExistence type="predicted"/>
<dbReference type="EMBL" id="CM047588">
    <property type="protein sequence ID" value="KAI9905936.1"/>
    <property type="molecule type" value="Genomic_DNA"/>
</dbReference>
<organism evidence="1 2">
    <name type="scientific">Peronosclerospora sorghi</name>
    <dbReference type="NCBI Taxonomy" id="230839"/>
    <lineage>
        <taxon>Eukaryota</taxon>
        <taxon>Sar</taxon>
        <taxon>Stramenopiles</taxon>
        <taxon>Oomycota</taxon>
        <taxon>Peronosporomycetes</taxon>
        <taxon>Peronosporales</taxon>
        <taxon>Peronosporaceae</taxon>
        <taxon>Peronosclerospora</taxon>
    </lineage>
</organism>
<keyword evidence="2" id="KW-1185">Reference proteome</keyword>
<name>A0ACC0VIH8_9STRA</name>
<gene>
    <name evidence="1" type="ORF">PsorP6_013638</name>
</gene>
<dbReference type="Proteomes" id="UP001163321">
    <property type="component" value="Chromosome 9"/>
</dbReference>
<evidence type="ECO:0000313" key="2">
    <source>
        <dbReference type="Proteomes" id="UP001163321"/>
    </source>
</evidence>
<accession>A0ACC0VIH8</accession>
<sequence length="123" mass="12990">MASSTSANHLRRGSTPSPVKGGTRAFTTSTLCVAGAGAVRAASCAGRAGFSRWFRLKRLTTSIASSGVLPRRKLRMSVPMDRTISTVASLLREEKWGKCFVTTSSVLSRSAGVMSHDLIPSSS</sequence>
<protein>
    <submittedName>
        <fullName evidence="1">Uncharacterized protein</fullName>
    </submittedName>
</protein>
<evidence type="ECO:0000313" key="1">
    <source>
        <dbReference type="EMBL" id="KAI9905936.1"/>
    </source>
</evidence>